<feature type="compositionally biased region" description="Polar residues" evidence="6">
    <location>
        <begin position="282"/>
        <end position="305"/>
    </location>
</feature>
<dbReference type="EMBL" id="KD138603">
    <property type="protein sequence ID" value="EMS57954.1"/>
    <property type="molecule type" value="Genomic_DNA"/>
</dbReference>
<dbReference type="GO" id="GO:0004674">
    <property type="term" value="F:protein serine/threonine kinase activity"/>
    <property type="evidence" value="ECO:0007669"/>
    <property type="project" value="UniProtKB-KW"/>
</dbReference>
<dbReference type="AlphaFoldDB" id="M8ABN0"/>
<dbReference type="PROSITE" id="PS50011">
    <property type="entry name" value="PROTEIN_KINASE_DOM"/>
    <property type="match status" value="1"/>
</dbReference>
<accession>M8ABN0</accession>
<reference evidence="7" key="1">
    <citation type="journal article" date="2013" name="Nature">
        <title>Draft genome of the wheat A-genome progenitor Triticum urartu.</title>
        <authorList>
            <person name="Ling H.Q."/>
            <person name="Zhao S."/>
            <person name="Liu D."/>
            <person name="Wang J."/>
            <person name="Sun H."/>
            <person name="Zhang C."/>
            <person name="Fan H."/>
            <person name="Li D."/>
            <person name="Dong L."/>
            <person name="Tao Y."/>
            <person name="Gao C."/>
            <person name="Wu H."/>
            <person name="Li Y."/>
            <person name="Cui Y."/>
            <person name="Guo X."/>
            <person name="Zheng S."/>
            <person name="Wang B."/>
            <person name="Yu K."/>
            <person name="Liang Q."/>
            <person name="Yang W."/>
            <person name="Lou X."/>
            <person name="Chen J."/>
            <person name="Feng M."/>
            <person name="Jian J."/>
            <person name="Zhang X."/>
            <person name="Luo G."/>
            <person name="Jiang Y."/>
            <person name="Liu J."/>
            <person name="Wang Z."/>
            <person name="Sha Y."/>
            <person name="Zhang B."/>
            <person name="Wu H."/>
            <person name="Tang D."/>
            <person name="Shen Q."/>
            <person name="Xue P."/>
            <person name="Zou S."/>
            <person name="Wang X."/>
            <person name="Liu X."/>
            <person name="Wang F."/>
            <person name="Yang Y."/>
            <person name="An X."/>
            <person name="Dong Z."/>
            <person name="Zhang K."/>
            <person name="Zhang X."/>
            <person name="Luo M.C."/>
            <person name="Dvorak J."/>
            <person name="Tong Y."/>
            <person name="Wang J."/>
            <person name="Yang H."/>
            <person name="Li Z."/>
            <person name="Wang D."/>
            <person name="Zhang A."/>
            <person name="Wang J."/>
        </authorList>
    </citation>
    <scope>NUCLEOTIDE SEQUENCE</scope>
</reference>
<dbReference type="eggNOG" id="KOG0596">
    <property type="taxonomic scope" value="Eukaryota"/>
</dbReference>
<organism evidence="7">
    <name type="scientific">Triticum urartu</name>
    <name type="common">Red wild einkorn</name>
    <name type="synonym">Crithodium urartu</name>
    <dbReference type="NCBI Taxonomy" id="4572"/>
    <lineage>
        <taxon>Eukaryota</taxon>
        <taxon>Viridiplantae</taxon>
        <taxon>Streptophyta</taxon>
        <taxon>Embryophyta</taxon>
        <taxon>Tracheophyta</taxon>
        <taxon>Spermatophyta</taxon>
        <taxon>Magnoliopsida</taxon>
        <taxon>Liliopsida</taxon>
        <taxon>Poales</taxon>
        <taxon>Poaceae</taxon>
        <taxon>BOP clade</taxon>
        <taxon>Pooideae</taxon>
        <taxon>Triticodae</taxon>
        <taxon>Triticeae</taxon>
        <taxon>Triticinae</taxon>
        <taxon>Triticum</taxon>
    </lineage>
</organism>
<dbReference type="CDD" id="cd14131">
    <property type="entry name" value="PKc_Mps1"/>
    <property type="match status" value="1"/>
</dbReference>
<dbReference type="InterPro" id="IPR000719">
    <property type="entry name" value="Prot_kinase_dom"/>
</dbReference>
<dbReference type="GO" id="GO:0007094">
    <property type="term" value="P:mitotic spindle assembly checkpoint signaling"/>
    <property type="evidence" value="ECO:0007669"/>
    <property type="project" value="TreeGrafter"/>
</dbReference>
<dbReference type="GO" id="GO:0004712">
    <property type="term" value="F:protein serine/threonine/tyrosine kinase activity"/>
    <property type="evidence" value="ECO:0007669"/>
    <property type="project" value="TreeGrafter"/>
</dbReference>
<dbReference type="STRING" id="4572.M8ABN0"/>
<dbReference type="GO" id="GO:0034501">
    <property type="term" value="P:protein localization to kinetochore"/>
    <property type="evidence" value="ECO:0007669"/>
    <property type="project" value="TreeGrafter"/>
</dbReference>
<feature type="region of interest" description="Disordered" evidence="6">
    <location>
        <begin position="208"/>
        <end position="317"/>
    </location>
</feature>
<feature type="compositionally biased region" description="Polar residues" evidence="6">
    <location>
        <begin position="262"/>
        <end position="271"/>
    </location>
</feature>
<evidence type="ECO:0000256" key="5">
    <source>
        <dbReference type="ARBA" id="ARBA00022840"/>
    </source>
</evidence>
<dbReference type="GO" id="GO:0000776">
    <property type="term" value="C:kinetochore"/>
    <property type="evidence" value="ECO:0007669"/>
    <property type="project" value="TreeGrafter"/>
</dbReference>
<dbReference type="InterPro" id="IPR027084">
    <property type="entry name" value="Mps1_cat"/>
</dbReference>
<dbReference type="PANTHER" id="PTHR22974">
    <property type="entry name" value="MIXED LINEAGE PROTEIN KINASE"/>
    <property type="match status" value="1"/>
</dbReference>
<proteinExistence type="predicted"/>
<dbReference type="GO" id="GO:0005634">
    <property type="term" value="C:nucleus"/>
    <property type="evidence" value="ECO:0007669"/>
    <property type="project" value="TreeGrafter"/>
</dbReference>
<dbReference type="SUPFAM" id="SSF56112">
    <property type="entry name" value="Protein kinase-like (PK-like)"/>
    <property type="match status" value="1"/>
</dbReference>
<dbReference type="PROSITE" id="PS00107">
    <property type="entry name" value="PROTEIN_KINASE_ATP"/>
    <property type="match status" value="1"/>
</dbReference>
<keyword evidence="5" id="KW-0067">ATP-binding</keyword>
<dbReference type="GO" id="GO:0033316">
    <property type="term" value="P:meiotic spindle assembly checkpoint signaling"/>
    <property type="evidence" value="ECO:0007669"/>
    <property type="project" value="TreeGrafter"/>
</dbReference>
<gene>
    <name evidence="7" type="ORF">TRIUR3_08986</name>
</gene>
<keyword evidence="2" id="KW-0808">Transferase</keyword>
<dbReference type="InterPro" id="IPR011009">
    <property type="entry name" value="Kinase-like_dom_sf"/>
</dbReference>
<feature type="compositionally biased region" description="Basic and acidic residues" evidence="6">
    <location>
        <begin position="306"/>
        <end position="317"/>
    </location>
</feature>
<sequence length="1089" mass="121984">MAMQKQRGVLAASRLQKVSPDQKDVNAGAGVLASNQNDMLTTPSMLSTITDGHNQIAGQNDQQKNEMDVFVDRNKSSLDVSSSRITSRNASVAVGFKKDQFYSVGDSHLTSQGENVGVTTDSRMDSMLSYLHSVSLSAGDNYHVAQAAHDQGGKHQKLELAGAPVEMDVKYDAANLPQKGTEEACNQNHGEPMTRCSVVGSSVTAVSLHSGQNTRVPQSSRYASPMQMPECTVESSAAIPGSVPPKQQEAAMPSSVGDWNPKNHQVPNTTDKAAPGNGGLPSQGQGLSANEQSTSAKDGGTSQANRDQKERRKKGYDPEHFFKVNGKLYQKLGKIGSGGSSEVHKVISMERAIYALKKIKLKGRDYPTAYGFCQEIGYLNKLKGKSNIIQLIDYEVTDKNLLKEGPISPRDGKIKDDQYIYMVLEFGEIDLAHMVAQKWKERNNSNMKIDENWLRFYWQQMLEAVNTIHEERIVHSDLKPANFMLVKGSLKLIDFGIAKAIMNDTTNIQRDSQVGTLNYMSPEALLCNEQDSSGNVFKCGRPTDIWSLGCILYQMVYGKTPFADYTTFWTKFKAVTDRNHKISYEPVDNPWLIDLMQRCLAWDRDERWRIPQLLQHPFLVPLVPRDLPPINPDPDPCSMLMDQLRPHWDNPEVARLCSELRDVIAKCEEDQSSQSTRRRKLMQTMPWQDSLTDVRIEARGRAGRALLSSTGPLVGATKQTPRAPIGAIFPQTLKKKAKGARKPRSECTSEELAKLDAESAKRRNQRAAVKGKTAAAKFAAERDVMEAARRKAEFMEDVIYEGRHGGAYDPEETQSQDGRAQYVADEEAHDHADYDHGDSWHEDDDIYCEGDGDEEEGNDIDIGGEPLFIDELTQRAEAQKRRKSIRTAFQSLEAFKARHNNKPFTLTHYWAIINNCPKFKDQYHDFQRKRGKKTVALAGGGDGEALKRPRGKTNSKVDDIRDASSMALHEALHGMMSKKDVRDEKKRQSKDEQMKQYLEFQRKKVGMKDAAKKRKIDMEEASRQSQLDIKAANVTTRQRQLNIEATNAATKSKEVALAIMSVELTNMSEKTRSWFEARQKEMFDADGLN</sequence>
<protein>
    <submittedName>
        <fullName evidence="7">Serine/threonine-protein kinase mph1</fullName>
    </submittedName>
</protein>
<feature type="region of interest" description="Disordered" evidence="6">
    <location>
        <begin position="973"/>
        <end position="992"/>
    </location>
</feature>
<feature type="compositionally biased region" description="Polar residues" evidence="6">
    <location>
        <begin position="208"/>
        <end position="222"/>
    </location>
</feature>
<dbReference type="InterPro" id="IPR008271">
    <property type="entry name" value="Ser/Thr_kinase_AS"/>
</dbReference>
<evidence type="ECO:0000256" key="6">
    <source>
        <dbReference type="SAM" id="MobiDB-lite"/>
    </source>
</evidence>
<evidence type="ECO:0000256" key="4">
    <source>
        <dbReference type="ARBA" id="ARBA00022777"/>
    </source>
</evidence>
<feature type="compositionally biased region" description="Basic and acidic residues" evidence="6">
    <location>
        <begin position="977"/>
        <end position="992"/>
    </location>
</feature>
<evidence type="ECO:0000256" key="2">
    <source>
        <dbReference type="ARBA" id="ARBA00022679"/>
    </source>
</evidence>
<dbReference type="SMART" id="SM00220">
    <property type="entry name" value="S_TKc"/>
    <property type="match status" value="1"/>
</dbReference>
<dbReference type="Gene3D" id="3.30.200.20">
    <property type="entry name" value="Phosphorylase Kinase, domain 1"/>
    <property type="match status" value="1"/>
</dbReference>
<feature type="region of interest" description="Disordered" evidence="6">
    <location>
        <begin position="937"/>
        <end position="957"/>
    </location>
</feature>
<dbReference type="PROSITE" id="PS00108">
    <property type="entry name" value="PROTEIN_KINASE_ST"/>
    <property type="match status" value="1"/>
</dbReference>
<evidence type="ECO:0000256" key="1">
    <source>
        <dbReference type="ARBA" id="ARBA00022527"/>
    </source>
</evidence>
<dbReference type="GO" id="GO:0098813">
    <property type="term" value="P:nuclear chromosome segregation"/>
    <property type="evidence" value="ECO:0007669"/>
    <property type="project" value="UniProtKB-ARBA"/>
</dbReference>
<evidence type="ECO:0000313" key="7">
    <source>
        <dbReference type="EMBL" id="EMS57954.1"/>
    </source>
</evidence>
<keyword evidence="3" id="KW-0547">Nucleotide-binding</keyword>
<feature type="region of interest" description="Disordered" evidence="6">
    <location>
        <begin position="1"/>
        <end position="30"/>
    </location>
</feature>
<dbReference type="InterPro" id="IPR017441">
    <property type="entry name" value="Protein_kinase_ATP_BS"/>
</dbReference>
<dbReference type="InterPro" id="IPR029466">
    <property type="entry name" value="NAM-associated_C"/>
</dbReference>
<dbReference type="Pfam" id="PF14303">
    <property type="entry name" value="NAM-associated"/>
    <property type="match status" value="1"/>
</dbReference>
<dbReference type="PANTHER" id="PTHR22974:SF21">
    <property type="entry name" value="DUAL SPECIFICITY PROTEIN KINASE TTK"/>
    <property type="match status" value="1"/>
</dbReference>
<dbReference type="GO" id="GO:0005524">
    <property type="term" value="F:ATP binding"/>
    <property type="evidence" value="ECO:0007669"/>
    <property type="project" value="UniProtKB-UniRule"/>
</dbReference>
<keyword evidence="4 7" id="KW-0418">Kinase</keyword>
<dbReference type="FunFam" id="3.30.200.20:FF:000131">
    <property type="entry name" value="Dual specificity protein kinase TTK"/>
    <property type="match status" value="1"/>
</dbReference>
<evidence type="ECO:0000256" key="3">
    <source>
        <dbReference type="ARBA" id="ARBA00022741"/>
    </source>
</evidence>
<keyword evidence="1" id="KW-0723">Serine/threonine-protein kinase</keyword>
<name>M8ABN0_TRIUA</name>
<dbReference type="Gene3D" id="1.10.510.10">
    <property type="entry name" value="Transferase(Phosphotransferase) domain 1"/>
    <property type="match status" value="1"/>
</dbReference>
<dbReference type="Pfam" id="PF00069">
    <property type="entry name" value="Pkinase"/>
    <property type="match status" value="1"/>
</dbReference>
<dbReference type="FunFam" id="1.10.510.10:FF:000224">
    <property type="entry name" value="serine/threonine-protein kinase mph1 isoform X1"/>
    <property type="match status" value="1"/>
</dbReference>